<evidence type="ECO:0000256" key="26">
    <source>
        <dbReference type="SAM" id="Phobius"/>
    </source>
</evidence>
<reference evidence="28" key="1">
    <citation type="submission" date="2021-09" db="EMBL/GenBank/DDBJ databases">
        <title>Lactobacillus species from Apis mellifera, Switzerland.</title>
        <authorList>
            <person name="Pfister J."/>
            <person name="Brown A."/>
            <person name="Neumann P."/>
            <person name="Collaud A."/>
            <person name="Retschnig G."/>
            <person name="Perreten V."/>
        </authorList>
    </citation>
    <scope>NUCLEOTIDE SEQUENCE</scope>
    <source>
        <strain evidence="28">IBH002</strain>
    </source>
</reference>
<comment type="similarity">
    <text evidence="3">Belongs to the major facilitator superfamily.</text>
</comment>
<comment type="catalytic activity">
    <reaction evidence="9">
        <text>L-lysyl-L-alanine(out) = L-lysyl-L-alanine(in)</text>
        <dbReference type="Rhea" id="RHEA:79399"/>
        <dbReference type="ChEBI" id="CHEBI:229954"/>
    </reaction>
</comment>
<evidence type="ECO:0000256" key="25">
    <source>
        <dbReference type="ARBA" id="ARBA00046376"/>
    </source>
</evidence>
<dbReference type="InterPro" id="IPR011701">
    <property type="entry name" value="MFS"/>
</dbReference>
<protein>
    <recommendedName>
        <fullName evidence="22">Lysosomal dipeptide transporter MFSD1</fullName>
    </recommendedName>
    <alternativeName>
        <fullName evidence="23">Major facilitator superfamily domain-containing protein 1</fullName>
    </alternativeName>
</protein>
<evidence type="ECO:0000256" key="18">
    <source>
        <dbReference type="ARBA" id="ARBA00044903"/>
    </source>
</evidence>
<dbReference type="Proteomes" id="UP001164557">
    <property type="component" value="Chromosome"/>
</dbReference>
<comment type="catalytic activity">
    <reaction evidence="14">
        <text>L-alpha-aminoacyl-L-lysine(out) = L-alpha-aminoacyl-L-lysine(in)</text>
        <dbReference type="Rhea" id="RHEA:79383"/>
        <dbReference type="ChEBI" id="CHEBI:229966"/>
    </reaction>
</comment>
<name>A0AA47B3G3_9LACO</name>
<evidence type="ECO:0000256" key="2">
    <source>
        <dbReference type="ARBA" id="ARBA00004651"/>
    </source>
</evidence>
<comment type="catalytic activity">
    <reaction evidence="17">
        <text>L-lysyl-L-lysine(out) = L-lysyl-L-lysine(in)</text>
        <dbReference type="Rhea" id="RHEA:79403"/>
        <dbReference type="ChEBI" id="CHEBI:229956"/>
    </reaction>
</comment>
<comment type="catalytic activity">
    <reaction evidence="18">
        <text>L-arginyl-glycine(out) = L-arginyl-glycine(in)</text>
        <dbReference type="Rhea" id="RHEA:79391"/>
        <dbReference type="ChEBI" id="CHEBI:229955"/>
    </reaction>
</comment>
<comment type="catalytic activity">
    <reaction evidence="12">
        <text>L-alpha-aminoacyl-L-histidine(out) = L-alpha-aminoacyl-L-histidine(in)</text>
        <dbReference type="Rhea" id="RHEA:79375"/>
        <dbReference type="ChEBI" id="CHEBI:229967"/>
    </reaction>
</comment>
<dbReference type="PANTHER" id="PTHR23512:SF3">
    <property type="entry name" value="MAJOR FACILITATOR SUPERFAMILY DOMAIN-CONTAINING PROTEIN 1"/>
    <property type="match status" value="1"/>
</dbReference>
<evidence type="ECO:0000256" key="20">
    <source>
        <dbReference type="ARBA" id="ARBA00044919"/>
    </source>
</evidence>
<evidence type="ECO:0000256" key="6">
    <source>
        <dbReference type="ARBA" id="ARBA00022989"/>
    </source>
</evidence>
<keyword evidence="5 26" id="KW-0812">Transmembrane</keyword>
<evidence type="ECO:0000313" key="28">
    <source>
        <dbReference type="EMBL" id="UZX29436.1"/>
    </source>
</evidence>
<dbReference type="AlphaFoldDB" id="A0AA47B3G3"/>
<gene>
    <name evidence="28" type="ORF">LDX53_07645</name>
</gene>
<comment type="catalytic activity">
    <reaction evidence="21">
        <text>L-lysyl-glycine(out) = L-lysyl-glycine(in)</text>
        <dbReference type="Rhea" id="RHEA:79407"/>
        <dbReference type="ChEBI" id="CHEBI:191202"/>
    </reaction>
</comment>
<accession>A0AA47B3G3</accession>
<evidence type="ECO:0000256" key="16">
    <source>
        <dbReference type="ARBA" id="ARBA00044899"/>
    </source>
</evidence>
<comment type="catalytic activity">
    <reaction evidence="20">
        <text>L-alanyl-L-lysine(out) = L-alanyl-L-lysine(in)</text>
        <dbReference type="Rhea" id="RHEA:79415"/>
        <dbReference type="ChEBI" id="CHEBI:192470"/>
    </reaction>
</comment>
<evidence type="ECO:0000256" key="9">
    <source>
        <dbReference type="ARBA" id="ARBA00044876"/>
    </source>
</evidence>
<dbReference type="GO" id="GO:0005886">
    <property type="term" value="C:plasma membrane"/>
    <property type="evidence" value="ECO:0007669"/>
    <property type="project" value="UniProtKB-SubCell"/>
</dbReference>
<dbReference type="InterPro" id="IPR036259">
    <property type="entry name" value="MFS_trans_sf"/>
</dbReference>
<keyword evidence="29" id="KW-1185">Reference proteome</keyword>
<evidence type="ECO:0000256" key="7">
    <source>
        <dbReference type="ARBA" id="ARBA00023136"/>
    </source>
</evidence>
<evidence type="ECO:0000256" key="8">
    <source>
        <dbReference type="ARBA" id="ARBA00023228"/>
    </source>
</evidence>
<evidence type="ECO:0000256" key="15">
    <source>
        <dbReference type="ARBA" id="ARBA00044898"/>
    </source>
</evidence>
<evidence type="ECO:0000256" key="19">
    <source>
        <dbReference type="ARBA" id="ARBA00044912"/>
    </source>
</evidence>
<evidence type="ECO:0000256" key="10">
    <source>
        <dbReference type="ARBA" id="ARBA00044878"/>
    </source>
</evidence>
<dbReference type="PANTHER" id="PTHR23512">
    <property type="entry name" value="MAJOR FACILITATOR SUPERFAMILY DOMAIN-CONTAINING PROTEIN 1"/>
    <property type="match status" value="1"/>
</dbReference>
<keyword evidence="4" id="KW-0813">Transport</keyword>
<evidence type="ECO:0000256" key="17">
    <source>
        <dbReference type="ARBA" id="ARBA00044900"/>
    </source>
</evidence>
<evidence type="ECO:0000313" key="29">
    <source>
        <dbReference type="Proteomes" id="UP001164557"/>
    </source>
</evidence>
<dbReference type="SUPFAM" id="SSF103473">
    <property type="entry name" value="MFS general substrate transporter"/>
    <property type="match status" value="1"/>
</dbReference>
<evidence type="ECO:0000256" key="11">
    <source>
        <dbReference type="ARBA" id="ARBA00044881"/>
    </source>
</evidence>
<organism evidence="28 29">
    <name type="scientific">Lactobacillus helsingborgensis</name>
    <dbReference type="NCBI Taxonomy" id="1218494"/>
    <lineage>
        <taxon>Bacteria</taxon>
        <taxon>Bacillati</taxon>
        <taxon>Bacillota</taxon>
        <taxon>Bacilli</taxon>
        <taxon>Lactobacillales</taxon>
        <taxon>Lactobacillaceae</taxon>
        <taxon>Lactobacillus</taxon>
    </lineage>
</organism>
<keyword evidence="7 26" id="KW-0472">Membrane</keyword>
<evidence type="ECO:0000256" key="13">
    <source>
        <dbReference type="ARBA" id="ARBA00044891"/>
    </source>
</evidence>
<evidence type="ECO:0000256" key="21">
    <source>
        <dbReference type="ARBA" id="ARBA00044924"/>
    </source>
</evidence>
<dbReference type="EMBL" id="CP084389">
    <property type="protein sequence ID" value="UZX29436.1"/>
    <property type="molecule type" value="Genomic_DNA"/>
</dbReference>
<dbReference type="PROSITE" id="PS50850">
    <property type="entry name" value="MFS"/>
    <property type="match status" value="1"/>
</dbReference>
<evidence type="ECO:0000256" key="4">
    <source>
        <dbReference type="ARBA" id="ARBA00022448"/>
    </source>
</evidence>
<feature type="transmembrane region" description="Helical" evidence="26">
    <location>
        <begin position="168"/>
        <end position="186"/>
    </location>
</feature>
<feature type="transmembrane region" description="Helical" evidence="26">
    <location>
        <begin position="50"/>
        <end position="70"/>
    </location>
</feature>
<evidence type="ECO:0000259" key="27">
    <source>
        <dbReference type="PROSITE" id="PS50850"/>
    </source>
</evidence>
<evidence type="ECO:0000256" key="14">
    <source>
        <dbReference type="ARBA" id="ARBA00044893"/>
    </source>
</evidence>
<comment type="catalytic activity">
    <reaction evidence="10">
        <text>L-histidyl-glycine(out) = L-histidyl-glycine(in)</text>
        <dbReference type="Rhea" id="RHEA:79395"/>
        <dbReference type="ChEBI" id="CHEBI:229957"/>
    </reaction>
</comment>
<comment type="catalytic activity">
    <reaction evidence="16">
        <text>L-arginyl-L-alpha-amino acid(out) = L-arginyl-L-alpha-amino acid(in)</text>
        <dbReference type="Rhea" id="RHEA:79371"/>
        <dbReference type="ChEBI" id="CHEBI:84315"/>
    </reaction>
</comment>
<evidence type="ECO:0000256" key="5">
    <source>
        <dbReference type="ARBA" id="ARBA00022692"/>
    </source>
</evidence>
<dbReference type="InterPro" id="IPR052187">
    <property type="entry name" value="MFSD1"/>
</dbReference>
<dbReference type="Pfam" id="PF07690">
    <property type="entry name" value="MFS_1"/>
    <property type="match status" value="1"/>
</dbReference>
<comment type="subunit">
    <text evidence="25">Homodimer. Interacts with lysosomal protein GLMP (via lumenal domain); the interaction starts while both proteins are still in the endoplasmic reticulum and is required for stabilization of MFSD1 in lysosomes but has no direct effect on its targeting to lysosomes or transporter activity.</text>
</comment>
<comment type="function">
    <text evidence="24">Lysosomal dipeptide uniporter that selectively exports lysine, arginine or histidine-containing dipeptides with a net positive charge from the lysosome lumen into the cytosol. Could play a role in a specific type of protein O-glycosylation indirectly regulating macrophages migration and tissue invasion. Also essential for liver homeostasis.</text>
</comment>
<dbReference type="Gene3D" id="1.20.1250.20">
    <property type="entry name" value="MFS general substrate transporter like domains"/>
    <property type="match status" value="1"/>
</dbReference>
<evidence type="ECO:0000256" key="24">
    <source>
        <dbReference type="ARBA" id="ARBA00045709"/>
    </source>
</evidence>
<evidence type="ECO:0000256" key="12">
    <source>
        <dbReference type="ARBA" id="ARBA00044884"/>
    </source>
</evidence>
<evidence type="ECO:0000256" key="3">
    <source>
        <dbReference type="ARBA" id="ARBA00008335"/>
    </source>
</evidence>
<feature type="transmembrane region" description="Helical" evidence="26">
    <location>
        <begin position="12"/>
        <end position="30"/>
    </location>
</feature>
<evidence type="ECO:0000256" key="1">
    <source>
        <dbReference type="ARBA" id="ARBA00004155"/>
    </source>
</evidence>
<comment type="catalytic activity">
    <reaction evidence="13">
        <text>L-lysyl-L-alpha-amino acid(out) = L-lysyl-L-alpha-amino acid(in)</text>
        <dbReference type="Rhea" id="RHEA:79387"/>
        <dbReference type="ChEBI" id="CHEBI:229965"/>
    </reaction>
</comment>
<evidence type="ECO:0000256" key="23">
    <source>
        <dbReference type="ARBA" id="ARBA00045018"/>
    </source>
</evidence>
<comment type="subcellular location">
    <subcellularLocation>
        <location evidence="2">Cell membrane</location>
        <topology evidence="2">Multi-pass membrane protein</topology>
    </subcellularLocation>
    <subcellularLocation>
        <location evidence="1">Lysosome membrane</location>
        <topology evidence="1">Multi-pass membrane protein</topology>
    </subcellularLocation>
</comment>
<feature type="transmembrane region" description="Helical" evidence="26">
    <location>
        <begin position="82"/>
        <end position="100"/>
    </location>
</feature>
<dbReference type="InterPro" id="IPR020846">
    <property type="entry name" value="MFS_dom"/>
</dbReference>
<keyword evidence="8" id="KW-0458">Lysosome</keyword>
<dbReference type="GO" id="GO:0022857">
    <property type="term" value="F:transmembrane transporter activity"/>
    <property type="evidence" value="ECO:0007669"/>
    <property type="project" value="InterPro"/>
</dbReference>
<evidence type="ECO:0000256" key="22">
    <source>
        <dbReference type="ARBA" id="ARBA00044985"/>
    </source>
</evidence>
<feature type="domain" description="Major facilitator superfamily (MFS) profile" evidence="27">
    <location>
        <begin position="16"/>
        <end position="200"/>
    </location>
</feature>
<comment type="catalytic activity">
    <reaction evidence="15">
        <text>L-aspartyl-L-lysine(out) = L-aspartyl-L-lysine(in)</text>
        <dbReference type="Rhea" id="RHEA:79411"/>
        <dbReference type="ChEBI" id="CHEBI:229953"/>
    </reaction>
</comment>
<comment type="catalytic activity">
    <reaction evidence="11">
        <text>L-alpha-aminoacyl-L-arginine(out) = L-alpha-aminoacyl-L-arginine(in)</text>
        <dbReference type="Rhea" id="RHEA:79367"/>
        <dbReference type="ChEBI" id="CHEBI:229968"/>
    </reaction>
</comment>
<dbReference type="GO" id="GO:0005765">
    <property type="term" value="C:lysosomal membrane"/>
    <property type="evidence" value="ECO:0007669"/>
    <property type="project" value="UniProtKB-SubCell"/>
</dbReference>
<sequence length="200" mass="22109">MEEKQMPRLSSYRWVILAIVCLMDVASNYIQFQVSVLATQIMPALHISTAQFSSLLMAPMLVAVVLSLPAGSLADKFGAKKVVTVGCIISIIGAYGRLIATNFAMMMVMLLLFGVYMSILSTNTIKIFGIWFKQDTNLAMGMFFASASIGIILSQLTGPLFSSVKAAYMFPQHCYLFCQFVGSFLLKTPLKEKKFLLQNQ</sequence>
<feature type="transmembrane region" description="Helical" evidence="26">
    <location>
        <begin position="106"/>
        <end position="125"/>
    </location>
</feature>
<feature type="transmembrane region" description="Helical" evidence="26">
    <location>
        <begin position="137"/>
        <end position="156"/>
    </location>
</feature>
<proteinExistence type="inferred from homology"/>
<keyword evidence="6 26" id="KW-1133">Transmembrane helix</keyword>
<comment type="catalytic activity">
    <reaction evidence="19">
        <text>L-histidyl-L-alpha-amino acid(out) = L-histidyl-L-alpha-amino acid(in)</text>
        <dbReference type="Rhea" id="RHEA:79379"/>
        <dbReference type="ChEBI" id="CHEBI:229964"/>
    </reaction>
</comment>